<organism evidence="1 2">
    <name type="scientific">Rotaria socialis</name>
    <dbReference type="NCBI Taxonomy" id="392032"/>
    <lineage>
        <taxon>Eukaryota</taxon>
        <taxon>Metazoa</taxon>
        <taxon>Spiralia</taxon>
        <taxon>Gnathifera</taxon>
        <taxon>Rotifera</taxon>
        <taxon>Eurotatoria</taxon>
        <taxon>Bdelloidea</taxon>
        <taxon>Philodinida</taxon>
        <taxon>Philodinidae</taxon>
        <taxon>Rotaria</taxon>
    </lineage>
</organism>
<sequence>MYPYLTIGVAHGSLDLSKPDSNRTHEESLDTNTTLFQSKDQDIEQQKCHVTDDKACAVPERQKLLKADIRLVEVATKNHINSQLVKRLQLLKNFNIIVVCADSTSMKTRLDDMKYSRWDELRLIVEIVIEVGSVFNPSGIDVYFLNRPSLLNVSDLGLLDQAFVSEPHGCKSLTSVLKSIFKAYNDETNNDKKMLVLVAIDGEPIDDEGNSNVATLQHVMQHKHQSDKIHVVFRDSVFLACTDNESSVAYLEEWDDIMQNISITDDYRTERDYQHRRHGSHYPFSFGDYVATALLNAIDSKVDVSKEIDTGNDTSLNIRRVDTS</sequence>
<dbReference type="EMBL" id="CAJNYT010002183">
    <property type="protein sequence ID" value="CAF3452715.1"/>
    <property type="molecule type" value="Genomic_DNA"/>
</dbReference>
<protein>
    <recommendedName>
        <fullName evidence="3">VWFA domain-containing protein</fullName>
    </recommendedName>
</protein>
<reference evidence="1" key="1">
    <citation type="submission" date="2021-02" db="EMBL/GenBank/DDBJ databases">
        <authorList>
            <person name="Nowell W R."/>
        </authorList>
    </citation>
    <scope>NUCLEOTIDE SEQUENCE</scope>
</reference>
<dbReference type="Proteomes" id="UP000663872">
    <property type="component" value="Unassembled WGS sequence"/>
</dbReference>
<dbReference type="AlphaFoldDB" id="A0A818DZT0"/>
<name>A0A818DZT0_9BILA</name>
<comment type="caution">
    <text evidence="1">The sequence shown here is derived from an EMBL/GenBank/DDBJ whole genome shotgun (WGS) entry which is preliminary data.</text>
</comment>
<evidence type="ECO:0008006" key="3">
    <source>
        <dbReference type="Google" id="ProtNLM"/>
    </source>
</evidence>
<gene>
    <name evidence="1" type="ORF">GRG538_LOCUS14350</name>
</gene>
<dbReference type="PANTHER" id="PTHR34706">
    <property type="entry name" value="SLR1338 PROTEIN"/>
    <property type="match status" value="1"/>
</dbReference>
<evidence type="ECO:0000313" key="1">
    <source>
        <dbReference type="EMBL" id="CAF3452715.1"/>
    </source>
</evidence>
<evidence type="ECO:0000313" key="2">
    <source>
        <dbReference type="Proteomes" id="UP000663872"/>
    </source>
</evidence>
<proteinExistence type="predicted"/>
<dbReference type="PANTHER" id="PTHR34706:SF1">
    <property type="entry name" value="VWFA DOMAIN-CONTAINING PROTEIN"/>
    <property type="match status" value="1"/>
</dbReference>
<accession>A0A818DZT0</accession>